<evidence type="ECO:0000313" key="2">
    <source>
        <dbReference type="Proteomes" id="UP001464891"/>
    </source>
</evidence>
<organism evidence="1 2">
    <name type="scientific">Trichocoleus desertorum GB2-A4</name>
    <dbReference type="NCBI Taxonomy" id="2933944"/>
    <lineage>
        <taxon>Bacteria</taxon>
        <taxon>Bacillati</taxon>
        <taxon>Cyanobacteriota</taxon>
        <taxon>Cyanophyceae</taxon>
        <taxon>Leptolyngbyales</taxon>
        <taxon>Trichocoleusaceae</taxon>
        <taxon>Trichocoleus</taxon>
    </lineage>
</organism>
<accession>A0ABV0JEY8</accession>
<comment type="caution">
    <text evidence="1">The sequence shown here is derived from an EMBL/GenBank/DDBJ whole genome shotgun (WGS) entry which is preliminary data.</text>
</comment>
<keyword evidence="2" id="KW-1185">Reference proteome</keyword>
<proteinExistence type="predicted"/>
<dbReference type="EMBL" id="JAMPKM010000026">
    <property type="protein sequence ID" value="MEP0820344.1"/>
    <property type="molecule type" value="Genomic_DNA"/>
</dbReference>
<dbReference type="Proteomes" id="UP001464891">
    <property type="component" value="Unassembled WGS sequence"/>
</dbReference>
<gene>
    <name evidence="1" type="ORF">NC998_24915</name>
</gene>
<reference evidence="1 2" key="1">
    <citation type="submission" date="2022-04" db="EMBL/GenBank/DDBJ databases">
        <title>Positive selection, recombination, and allopatry shape intraspecific diversity of widespread and dominant cyanobacteria.</title>
        <authorList>
            <person name="Wei J."/>
            <person name="Shu W."/>
            <person name="Hu C."/>
        </authorList>
    </citation>
    <scope>NUCLEOTIDE SEQUENCE [LARGE SCALE GENOMIC DNA]</scope>
    <source>
        <strain evidence="1 2">GB2-A4</strain>
    </source>
</reference>
<protein>
    <submittedName>
        <fullName evidence="1">Uncharacterized protein</fullName>
    </submittedName>
</protein>
<dbReference type="RefSeq" id="WP_190441373.1">
    <property type="nucleotide sequence ID" value="NZ_JAMPKM010000026.1"/>
</dbReference>
<sequence length="79" mass="9049">MPTLKNQSLYSPKALRRLQRLVQLSDTPLVRTLTTALIHQQLWIMGALFRVTLIFTVQNPASWLTIKQLEFRLSGAASR</sequence>
<name>A0ABV0JEY8_9CYAN</name>
<evidence type="ECO:0000313" key="1">
    <source>
        <dbReference type="EMBL" id="MEP0820344.1"/>
    </source>
</evidence>